<dbReference type="EMBL" id="JANPWB010000005">
    <property type="protein sequence ID" value="KAJ1183739.1"/>
    <property type="molecule type" value="Genomic_DNA"/>
</dbReference>
<keyword evidence="2" id="KW-1185">Reference proteome</keyword>
<gene>
    <name evidence="1" type="ORF">NDU88_000553</name>
</gene>
<dbReference type="Proteomes" id="UP001066276">
    <property type="component" value="Chromosome 3_1"/>
</dbReference>
<dbReference type="AlphaFoldDB" id="A0AAV7U3V3"/>
<sequence>MRLPPGAWMLSITVLEKSPTLQDGGLVLARALGRKLHLARSSETSVPFHFMHYARSPSAQSSRSLLS</sequence>
<name>A0AAV7U3V3_PLEWA</name>
<organism evidence="1 2">
    <name type="scientific">Pleurodeles waltl</name>
    <name type="common">Iberian ribbed newt</name>
    <dbReference type="NCBI Taxonomy" id="8319"/>
    <lineage>
        <taxon>Eukaryota</taxon>
        <taxon>Metazoa</taxon>
        <taxon>Chordata</taxon>
        <taxon>Craniata</taxon>
        <taxon>Vertebrata</taxon>
        <taxon>Euteleostomi</taxon>
        <taxon>Amphibia</taxon>
        <taxon>Batrachia</taxon>
        <taxon>Caudata</taxon>
        <taxon>Salamandroidea</taxon>
        <taxon>Salamandridae</taxon>
        <taxon>Pleurodelinae</taxon>
        <taxon>Pleurodeles</taxon>
    </lineage>
</organism>
<reference evidence="1" key="1">
    <citation type="journal article" date="2022" name="bioRxiv">
        <title>Sequencing and chromosome-scale assembly of the giantPleurodeles waltlgenome.</title>
        <authorList>
            <person name="Brown T."/>
            <person name="Elewa A."/>
            <person name="Iarovenko S."/>
            <person name="Subramanian E."/>
            <person name="Araus A.J."/>
            <person name="Petzold A."/>
            <person name="Susuki M."/>
            <person name="Suzuki K.-i.T."/>
            <person name="Hayashi T."/>
            <person name="Toyoda A."/>
            <person name="Oliveira C."/>
            <person name="Osipova E."/>
            <person name="Leigh N.D."/>
            <person name="Simon A."/>
            <person name="Yun M.H."/>
        </authorList>
    </citation>
    <scope>NUCLEOTIDE SEQUENCE</scope>
    <source>
        <strain evidence="1">20211129_DDA</strain>
        <tissue evidence="1">Liver</tissue>
    </source>
</reference>
<accession>A0AAV7U3V3</accession>
<protein>
    <submittedName>
        <fullName evidence="1">Uncharacterized protein</fullName>
    </submittedName>
</protein>
<comment type="caution">
    <text evidence="1">The sequence shown here is derived from an EMBL/GenBank/DDBJ whole genome shotgun (WGS) entry which is preliminary data.</text>
</comment>
<proteinExistence type="predicted"/>
<evidence type="ECO:0000313" key="1">
    <source>
        <dbReference type="EMBL" id="KAJ1183739.1"/>
    </source>
</evidence>
<evidence type="ECO:0000313" key="2">
    <source>
        <dbReference type="Proteomes" id="UP001066276"/>
    </source>
</evidence>